<dbReference type="Pfam" id="PF00149">
    <property type="entry name" value="Metallophos"/>
    <property type="match status" value="1"/>
</dbReference>
<sequence length="324" mass="36985">MVTTMAHLNECINKVSELEVIHEEVIKEICEQFKVICLREQNVVPINSQVTIVGCLNGQLHDLLNIFKMSGKIPFTNYLFLGDYVNFGMNGLEVYIILMCYKVLYPTKIIMLRGQNELKMFSEIGGFQSECFSKYGNDNVYQMIVETFKYLPIAAVVQETYLCCHGGILNHVSLDNLNTLPRVKNLTASDALTWFIIAQSKEEKYTKYFKWYERNDEYQFTEADVAQYLEKENSNNPSRHFKLLINTNSLQPLGEVLSDNKSIHSIWSATNFVGEFGNLGCYLEVSGAGVIDSVQYCAPPLSAMPKNWKPLRQQIPKAVPDFFA</sequence>
<dbReference type="VEuPathDB" id="AmoebaDB:EHI5A_197070"/>
<gene>
    <name evidence="6" type="ORF">CL6EHI_200730</name>
</gene>
<dbReference type="SUPFAM" id="SSF56300">
    <property type="entry name" value="Metallo-dependent phosphatases"/>
    <property type="match status" value="1"/>
</dbReference>
<dbReference type="SMR" id="A0A5K1VSL7"/>
<dbReference type="Gene3D" id="3.60.21.10">
    <property type="match status" value="1"/>
</dbReference>
<keyword evidence="3" id="KW-0378">Hydrolase</keyword>
<evidence type="ECO:0000313" key="7">
    <source>
        <dbReference type="Proteomes" id="UP000078387"/>
    </source>
</evidence>
<dbReference type="GO" id="GO:0004722">
    <property type="term" value="F:protein serine/threonine phosphatase activity"/>
    <property type="evidence" value="ECO:0007669"/>
    <property type="project" value="UniProtKB-EC"/>
</dbReference>
<accession>A0A5K1VSL7</accession>
<dbReference type="InterPro" id="IPR006186">
    <property type="entry name" value="Ser/Thr-sp_prot-phosphatase"/>
</dbReference>
<evidence type="ECO:0000259" key="5">
    <source>
        <dbReference type="SMART" id="SM00156"/>
    </source>
</evidence>
<dbReference type="EMBL" id="BDEQ01000001">
    <property type="protein sequence ID" value="GAT96045.1"/>
    <property type="molecule type" value="Genomic_DNA"/>
</dbReference>
<dbReference type="Proteomes" id="UP000078387">
    <property type="component" value="Unassembled WGS sequence"/>
</dbReference>
<comment type="caution">
    <text evidence="6">The sequence shown here is derived from an EMBL/GenBank/DDBJ whole genome shotgun (WGS) entry which is preliminary data.</text>
</comment>
<dbReference type="InterPro" id="IPR047129">
    <property type="entry name" value="PPA2-like"/>
</dbReference>
<dbReference type="VEuPathDB" id="AmoebaDB:EHI7A_032310"/>
<dbReference type="SMART" id="SM00156">
    <property type="entry name" value="PP2Ac"/>
    <property type="match status" value="1"/>
</dbReference>
<dbReference type="VEuPathDB" id="AmoebaDB:EHI8A_029280"/>
<dbReference type="AlphaFoldDB" id="A0A5K1VSL7"/>
<evidence type="ECO:0000256" key="1">
    <source>
        <dbReference type="ARBA" id="ARBA00013081"/>
    </source>
</evidence>
<evidence type="ECO:0000256" key="2">
    <source>
        <dbReference type="ARBA" id="ARBA00022723"/>
    </source>
</evidence>
<keyword evidence="4" id="KW-0464">Manganese</keyword>
<feature type="domain" description="Serine/threonine specific protein phosphatases" evidence="5">
    <location>
        <begin position="21"/>
        <end position="300"/>
    </location>
</feature>
<dbReference type="InterPro" id="IPR004843">
    <property type="entry name" value="Calcineurin-like_PHP"/>
</dbReference>
<dbReference type="PANTHER" id="PTHR45619">
    <property type="entry name" value="SERINE/THREONINE-PROTEIN PHOSPHATASE PP2A-RELATED"/>
    <property type="match status" value="1"/>
</dbReference>
<reference evidence="6 7" key="1">
    <citation type="submission" date="2016-05" db="EMBL/GenBank/DDBJ databases">
        <title>First whole genome sequencing of Entamoeba histolytica HM1:IMSS-clone-6.</title>
        <authorList>
            <person name="Mukherjee Avik.K."/>
            <person name="Izumyama S."/>
            <person name="Nakada-Tsukui K."/>
            <person name="Nozaki T."/>
        </authorList>
    </citation>
    <scope>NUCLEOTIDE SEQUENCE [LARGE SCALE GENOMIC DNA]</scope>
    <source>
        <strain evidence="6 7">HM1:IMSS clone 6</strain>
    </source>
</reference>
<proteinExistence type="predicted"/>
<dbReference type="PRINTS" id="PR00114">
    <property type="entry name" value="STPHPHTASE"/>
</dbReference>
<protein>
    <recommendedName>
        <fullName evidence="1">protein-serine/threonine phosphatase</fullName>
        <ecNumber evidence="1">3.1.3.16</ecNumber>
    </recommendedName>
</protein>
<evidence type="ECO:0000256" key="3">
    <source>
        <dbReference type="ARBA" id="ARBA00022801"/>
    </source>
</evidence>
<dbReference type="VEuPathDB" id="AmoebaDB:KM1_321210"/>
<dbReference type="EC" id="3.1.3.16" evidence="1"/>
<evidence type="ECO:0000256" key="4">
    <source>
        <dbReference type="ARBA" id="ARBA00023211"/>
    </source>
</evidence>
<dbReference type="InterPro" id="IPR029052">
    <property type="entry name" value="Metallo-depent_PP-like"/>
</dbReference>
<dbReference type="GO" id="GO:0046872">
    <property type="term" value="F:metal ion binding"/>
    <property type="evidence" value="ECO:0007669"/>
    <property type="project" value="UniProtKB-KW"/>
</dbReference>
<name>A0A5K1VSL7_ENTHI</name>
<evidence type="ECO:0000313" key="6">
    <source>
        <dbReference type="EMBL" id="GAT96045.1"/>
    </source>
</evidence>
<dbReference type="VEuPathDB" id="AmoebaDB:EHI_200730"/>
<organism evidence="6 7">
    <name type="scientific">Entamoeba histolytica</name>
    <dbReference type="NCBI Taxonomy" id="5759"/>
    <lineage>
        <taxon>Eukaryota</taxon>
        <taxon>Amoebozoa</taxon>
        <taxon>Evosea</taxon>
        <taxon>Archamoebae</taxon>
        <taxon>Mastigamoebida</taxon>
        <taxon>Entamoebidae</taxon>
        <taxon>Entamoeba</taxon>
    </lineage>
</organism>
<keyword evidence="2" id="KW-0479">Metal-binding</keyword>